<evidence type="ECO:0000259" key="1">
    <source>
        <dbReference type="Pfam" id="PF10079"/>
    </source>
</evidence>
<dbReference type="Proteomes" id="UP000500938">
    <property type="component" value="Chromosome"/>
</dbReference>
<sequence>MTVREPVPMSVDGVIIRTAPLGGSTLSQAVQRGDVGAEWYSHRPSSPEAWRAHALQVRASLDGFDWLTTLAPAFAATGAAADRLAQAAARGVVVTTGQQPGLFGGPAYTWSKALSALSLADELSAAIDMPVAPVFWAATDDADWMEAAVTHVATARGLQSLSLAGQPTEGVAMADVPLGDLTAARAALASACGSAAQASVLDAVDAAYVPHATVGAAYAQLLRSLLEPLGIAVLDASHPAFRVASDRFLRHALTAAGAVSEALSARTQAIVTAGYAPQVDVIDGLSLVFHTGLVSSGEGVQRVRVRVPVAEAATVAREAEPGTLGANVLLRPVLERSLLPTLTYLAGPGELAYFAQVSPIASALGAPAPVASPRWAGEVVDGDAYRALDRLGLSETVLRDPHAAEQQVAQRLLDDGISDTLERLRVAIDAQLRALRDSVDGAGSPVSHDVIAGLSRDLTHRIDTFEHRVLGGVKRNEVEAMRELAYVRASLRPMGKSPERVLNLLPYLARFGVGLLLRLRDASQAHAQSLVHGTRGES</sequence>
<dbReference type="Pfam" id="PF24850">
    <property type="entry name" value="CC_BshC"/>
    <property type="match status" value="1"/>
</dbReference>
<feature type="domain" description="Bacillithiol biosynthesis BshC N-terminal Rossmann-like" evidence="1">
    <location>
        <begin position="66"/>
        <end position="374"/>
    </location>
</feature>
<accession>A0A6M4IJ35</accession>
<feature type="domain" description="Bacillithiol biosynthesis BshC C-terminal coiled-coil" evidence="2">
    <location>
        <begin position="380"/>
        <end position="526"/>
    </location>
</feature>
<dbReference type="KEGG" id="ggr:HKW67_06070"/>
<dbReference type="AlphaFoldDB" id="A0A6M4IJ35"/>
<organism evidence="3 4">
    <name type="scientific">Gemmatimonas groenlandica</name>
    <dbReference type="NCBI Taxonomy" id="2732249"/>
    <lineage>
        <taxon>Bacteria</taxon>
        <taxon>Pseudomonadati</taxon>
        <taxon>Gemmatimonadota</taxon>
        <taxon>Gemmatimonadia</taxon>
        <taxon>Gemmatimonadales</taxon>
        <taxon>Gemmatimonadaceae</taxon>
        <taxon>Gemmatimonas</taxon>
    </lineage>
</organism>
<dbReference type="EMBL" id="CP053085">
    <property type="protein sequence ID" value="QJR35104.1"/>
    <property type="molecule type" value="Genomic_DNA"/>
</dbReference>
<dbReference type="Pfam" id="PF10079">
    <property type="entry name" value="Rossmann-like_BshC"/>
    <property type="match status" value="1"/>
</dbReference>
<dbReference type="InterPro" id="IPR055398">
    <property type="entry name" value="Rossmann-like_BshC"/>
</dbReference>
<evidence type="ECO:0000259" key="2">
    <source>
        <dbReference type="Pfam" id="PF24850"/>
    </source>
</evidence>
<evidence type="ECO:0000313" key="4">
    <source>
        <dbReference type="Proteomes" id="UP000500938"/>
    </source>
</evidence>
<name>A0A6M4IJ35_9BACT</name>
<dbReference type="RefSeq" id="WP_171224533.1">
    <property type="nucleotide sequence ID" value="NZ_CP053085.1"/>
</dbReference>
<keyword evidence="4" id="KW-1185">Reference proteome</keyword>
<gene>
    <name evidence="3" type="primary">bshC</name>
    <name evidence="3" type="ORF">HKW67_06070</name>
</gene>
<proteinExistence type="predicted"/>
<dbReference type="InterPro" id="IPR055399">
    <property type="entry name" value="CC_BshC"/>
</dbReference>
<protein>
    <submittedName>
        <fullName evidence="3">Bacillithiol biosynthesis BshC</fullName>
    </submittedName>
</protein>
<reference evidence="3 4" key="1">
    <citation type="submission" date="2020-05" db="EMBL/GenBank/DDBJ databases">
        <title>Complete genome sequence of Gemmatimonas greenlandica TET16.</title>
        <authorList>
            <person name="Zeng Y."/>
        </authorList>
    </citation>
    <scope>NUCLEOTIDE SEQUENCE [LARGE SCALE GENOMIC DNA]</scope>
    <source>
        <strain evidence="3 4">TET16</strain>
    </source>
</reference>
<evidence type="ECO:0000313" key="3">
    <source>
        <dbReference type="EMBL" id="QJR35104.1"/>
    </source>
</evidence>